<gene>
    <name evidence="1" type="primary">ga24990</name>
    <name evidence="1" type="ORF">PR202_ga24990</name>
</gene>
<evidence type="ECO:0000313" key="1">
    <source>
        <dbReference type="EMBL" id="GJN07184.1"/>
    </source>
</evidence>
<name>A0AAV5D876_ELECO</name>
<dbReference type="Proteomes" id="UP001054889">
    <property type="component" value="Unassembled WGS sequence"/>
</dbReference>
<keyword evidence="2" id="KW-1185">Reference proteome</keyword>
<proteinExistence type="predicted"/>
<dbReference type="EMBL" id="BQKI01000013">
    <property type="protein sequence ID" value="GJN07184.1"/>
    <property type="molecule type" value="Genomic_DNA"/>
</dbReference>
<organism evidence="1 2">
    <name type="scientific">Eleusine coracana subsp. coracana</name>
    <dbReference type="NCBI Taxonomy" id="191504"/>
    <lineage>
        <taxon>Eukaryota</taxon>
        <taxon>Viridiplantae</taxon>
        <taxon>Streptophyta</taxon>
        <taxon>Embryophyta</taxon>
        <taxon>Tracheophyta</taxon>
        <taxon>Spermatophyta</taxon>
        <taxon>Magnoliopsida</taxon>
        <taxon>Liliopsida</taxon>
        <taxon>Poales</taxon>
        <taxon>Poaceae</taxon>
        <taxon>PACMAD clade</taxon>
        <taxon>Chloridoideae</taxon>
        <taxon>Cynodonteae</taxon>
        <taxon>Eleusininae</taxon>
        <taxon>Eleusine</taxon>
    </lineage>
</organism>
<reference evidence="1" key="1">
    <citation type="journal article" date="2018" name="DNA Res.">
        <title>Multiple hybrid de novo genome assembly of finger millet, an orphan allotetraploid crop.</title>
        <authorList>
            <person name="Hatakeyama M."/>
            <person name="Aluri S."/>
            <person name="Balachadran M.T."/>
            <person name="Sivarajan S.R."/>
            <person name="Patrignani A."/>
            <person name="Gruter S."/>
            <person name="Poveda L."/>
            <person name="Shimizu-Inatsugi R."/>
            <person name="Baeten J."/>
            <person name="Francoijs K.J."/>
            <person name="Nataraja K.N."/>
            <person name="Reddy Y.A.N."/>
            <person name="Phadnis S."/>
            <person name="Ravikumar R.L."/>
            <person name="Schlapbach R."/>
            <person name="Sreeman S.M."/>
            <person name="Shimizu K.K."/>
        </authorList>
    </citation>
    <scope>NUCLEOTIDE SEQUENCE</scope>
</reference>
<comment type="caution">
    <text evidence="1">The sequence shown here is derived from an EMBL/GenBank/DDBJ whole genome shotgun (WGS) entry which is preliminary data.</text>
</comment>
<reference evidence="1" key="2">
    <citation type="submission" date="2021-12" db="EMBL/GenBank/DDBJ databases">
        <title>Resequencing data analysis of finger millet.</title>
        <authorList>
            <person name="Hatakeyama M."/>
            <person name="Aluri S."/>
            <person name="Balachadran M.T."/>
            <person name="Sivarajan S.R."/>
            <person name="Poveda L."/>
            <person name="Shimizu-Inatsugi R."/>
            <person name="Schlapbach R."/>
            <person name="Sreeman S.M."/>
            <person name="Shimizu K.K."/>
        </authorList>
    </citation>
    <scope>NUCLEOTIDE SEQUENCE</scope>
</reference>
<dbReference type="AlphaFoldDB" id="A0AAV5D876"/>
<accession>A0AAV5D876</accession>
<protein>
    <submittedName>
        <fullName evidence="1">Uncharacterized protein</fullName>
    </submittedName>
</protein>
<evidence type="ECO:0000313" key="2">
    <source>
        <dbReference type="Proteomes" id="UP001054889"/>
    </source>
</evidence>
<sequence>MRHSEPPPPRALDSLARELSSIWNRRPPQNNETMLGAANCFDRCCDHHTDIVEDACGRIRLDLANHNQAFLVGGDALSLLGPAVIRRVLVRADGEKARSGCCSSSPPGPCAVAAATTPRPRGWSVRRVRVGAGG</sequence>